<name>A0A856MPJ8_9CYAN</name>
<keyword evidence="2" id="KW-1185">Reference proteome</keyword>
<protein>
    <submittedName>
        <fullName evidence="1">Uncharacterized protein</fullName>
    </submittedName>
</protein>
<dbReference type="EMBL" id="CP030118">
    <property type="protein sequence ID" value="QDL11471.1"/>
    <property type="molecule type" value="Genomic_DNA"/>
</dbReference>
<dbReference type="Proteomes" id="UP000503129">
    <property type="component" value="Chromosome"/>
</dbReference>
<dbReference type="AlphaFoldDB" id="A0A856MPJ8"/>
<reference evidence="1 2" key="1">
    <citation type="submission" date="2018-06" db="EMBL/GenBank/DDBJ databases">
        <title>Comparative genomics of Brasilonema spp. strains.</title>
        <authorList>
            <person name="Alvarenga D.O."/>
            <person name="Fiore M.F."/>
            <person name="Varani A.M."/>
        </authorList>
    </citation>
    <scope>NUCLEOTIDE SEQUENCE [LARGE SCALE GENOMIC DNA]</scope>
    <source>
        <strain evidence="1 2">CENA114</strain>
    </source>
</reference>
<organism evidence="1 2">
    <name type="scientific">Brasilonema sennae CENA114</name>
    <dbReference type="NCBI Taxonomy" id="415709"/>
    <lineage>
        <taxon>Bacteria</taxon>
        <taxon>Bacillati</taxon>
        <taxon>Cyanobacteriota</taxon>
        <taxon>Cyanophyceae</taxon>
        <taxon>Nostocales</taxon>
        <taxon>Scytonemataceae</taxon>
        <taxon>Brasilonema</taxon>
        <taxon>Bromeliae group (in: Brasilonema)</taxon>
    </lineage>
</organism>
<accession>A0A856MPJ8</accession>
<evidence type="ECO:0000313" key="1">
    <source>
        <dbReference type="EMBL" id="QDL11471.1"/>
    </source>
</evidence>
<gene>
    <name evidence="1" type="ORF">DP114_29420</name>
</gene>
<sequence length="69" mass="7864">MFRVLSLTHWFVSPLADALVVFKERCFVSPKGTRFKDASGVRFALGLILDSWALRLSNDILSLIKLSYF</sequence>
<dbReference type="KEGG" id="bsen:DP114_29420"/>
<evidence type="ECO:0000313" key="2">
    <source>
        <dbReference type="Proteomes" id="UP000503129"/>
    </source>
</evidence>
<proteinExistence type="predicted"/>